<protein>
    <recommendedName>
        <fullName evidence="4">DoxX family protein</fullName>
    </recommendedName>
</protein>
<comment type="caution">
    <text evidence="2">The sequence shown here is derived from an EMBL/GenBank/DDBJ whole genome shotgun (WGS) entry which is preliminary data.</text>
</comment>
<evidence type="ECO:0000313" key="2">
    <source>
        <dbReference type="EMBL" id="KKQ65675.1"/>
    </source>
</evidence>
<keyword evidence="1" id="KW-0472">Membrane</keyword>
<accession>A0A0G0JRE6</accession>
<gene>
    <name evidence="2" type="ORF">US86_C0009G0043</name>
</gene>
<keyword evidence="1" id="KW-1133">Transmembrane helix</keyword>
<dbReference type="AlphaFoldDB" id="A0A0G0JRE6"/>
<name>A0A0G0JRE6_9BACT</name>
<dbReference type="Proteomes" id="UP000034235">
    <property type="component" value="Unassembled WGS sequence"/>
</dbReference>
<evidence type="ECO:0008006" key="4">
    <source>
        <dbReference type="Google" id="ProtNLM"/>
    </source>
</evidence>
<feature type="transmembrane region" description="Helical" evidence="1">
    <location>
        <begin position="71"/>
        <end position="89"/>
    </location>
</feature>
<organism evidence="2 3">
    <name type="scientific">Candidatus Daviesbacteria bacterium GW2011_GWA2_38_24</name>
    <dbReference type="NCBI Taxonomy" id="1618422"/>
    <lineage>
        <taxon>Bacteria</taxon>
        <taxon>Candidatus Daviesiibacteriota</taxon>
    </lineage>
</organism>
<feature type="transmembrane region" description="Helical" evidence="1">
    <location>
        <begin position="40"/>
        <end position="64"/>
    </location>
</feature>
<evidence type="ECO:0000256" key="1">
    <source>
        <dbReference type="SAM" id="Phobius"/>
    </source>
</evidence>
<reference evidence="2 3" key="1">
    <citation type="journal article" date="2015" name="Nature">
        <title>rRNA introns, odd ribosomes, and small enigmatic genomes across a large radiation of phyla.</title>
        <authorList>
            <person name="Brown C.T."/>
            <person name="Hug L.A."/>
            <person name="Thomas B.C."/>
            <person name="Sharon I."/>
            <person name="Castelle C.J."/>
            <person name="Singh A."/>
            <person name="Wilkins M.J."/>
            <person name="Williams K.H."/>
            <person name="Banfield J.F."/>
        </authorList>
    </citation>
    <scope>NUCLEOTIDE SEQUENCE [LARGE SCALE GENOMIC DNA]</scope>
</reference>
<feature type="transmembrane region" description="Helical" evidence="1">
    <location>
        <begin position="9"/>
        <end position="28"/>
    </location>
</feature>
<dbReference type="EMBL" id="LBUP01000009">
    <property type="protein sequence ID" value="KKQ65675.1"/>
    <property type="molecule type" value="Genomic_DNA"/>
</dbReference>
<proteinExistence type="predicted"/>
<sequence>MDKLKLTSLLLRLGLIFIFLYASISALISPEDWQWYIPDWMLTFAPANILLLFHSITELILVGWLIWGKKLFWASLFSALVLAGIILFNLNILGITFRDVGLVFAALALAALHKKDTPDSLLRPE</sequence>
<evidence type="ECO:0000313" key="3">
    <source>
        <dbReference type="Proteomes" id="UP000034235"/>
    </source>
</evidence>
<keyword evidence="1" id="KW-0812">Transmembrane</keyword>